<dbReference type="AlphaFoldDB" id="A0A9W2YIB2"/>
<sequence>MLSDGNVSVAEILGDMLTDNDTQICTFVVYGILSGIVSLFGVFFNVINVSVFFKMGFFETTNITLCSLAVADLIILLMLVAFSVIYNPAFIEAVHGMQVVQALDYLPVGWPFVCFSRISGCLTTYVALERFLCVALPLKVKTILTPGRTVAVNVSVYLVMIGSTLPVFVGFQLGPVYNEDLNLTLVGLLAWPESHELENFSLSFNVFVQLASFFLVVVFTVGLIQSFVRKSEWRKASSSASNNTSFSSRDKKLVKMITLIAVIFIACAFPGVLGILAMLFVDDYNITGRFKNLFVSTFSVFFALGSINSTVTIFVYFHMSSKFKEVLLDMLQMRKFILKEKRRI</sequence>
<evidence type="ECO:0000256" key="3">
    <source>
        <dbReference type="ARBA" id="ARBA00022989"/>
    </source>
</evidence>
<dbReference type="OMA" id="NDTQICT"/>
<dbReference type="InterPro" id="IPR000276">
    <property type="entry name" value="GPCR_Rhodpsn"/>
</dbReference>
<dbReference type="Pfam" id="PF00001">
    <property type="entry name" value="7tm_1"/>
    <property type="match status" value="1"/>
</dbReference>
<dbReference type="PANTHER" id="PTHR46641:SF2">
    <property type="entry name" value="FMRFAMIDE RECEPTOR"/>
    <property type="match status" value="1"/>
</dbReference>
<dbReference type="PANTHER" id="PTHR46641">
    <property type="entry name" value="FMRFAMIDE RECEPTOR-RELATED"/>
    <property type="match status" value="1"/>
</dbReference>
<keyword evidence="3 5" id="KW-1133">Transmembrane helix</keyword>
<keyword evidence="4 5" id="KW-0472">Membrane</keyword>
<dbReference type="GO" id="GO:0016020">
    <property type="term" value="C:membrane"/>
    <property type="evidence" value="ECO:0007669"/>
    <property type="project" value="UniProtKB-SubCell"/>
</dbReference>
<organism evidence="7 8">
    <name type="scientific">Biomphalaria glabrata</name>
    <name type="common">Bloodfluke planorb</name>
    <name type="synonym">Freshwater snail</name>
    <dbReference type="NCBI Taxonomy" id="6526"/>
    <lineage>
        <taxon>Eukaryota</taxon>
        <taxon>Metazoa</taxon>
        <taxon>Spiralia</taxon>
        <taxon>Lophotrochozoa</taxon>
        <taxon>Mollusca</taxon>
        <taxon>Gastropoda</taxon>
        <taxon>Heterobranchia</taxon>
        <taxon>Euthyneura</taxon>
        <taxon>Panpulmonata</taxon>
        <taxon>Hygrophila</taxon>
        <taxon>Lymnaeoidea</taxon>
        <taxon>Planorbidae</taxon>
        <taxon>Biomphalaria</taxon>
    </lineage>
</organism>
<dbReference type="PRINTS" id="PR00237">
    <property type="entry name" value="GPCRRHODOPSN"/>
</dbReference>
<reference evidence="8" key="1">
    <citation type="submission" date="2025-08" db="UniProtKB">
        <authorList>
            <consortium name="RefSeq"/>
        </authorList>
    </citation>
    <scope>IDENTIFICATION</scope>
</reference>
<keyword evidence="2 5" id="KW-0812">Transmembrane</keyword>
<feature type="transmembrane region" description="Helical" evidence="5">
    <location>
        <begin position="206"/>
        <end position="228"/>
    </location>
</feature>
<dbReference type="InterPro" id="IPR052954">
    <property type="entry name" value="GPCR-Ligand_Int"/>
</dbReference>
<dbReference type="OrthoDB" id="6088946at2759"/>
<dbReference type="SUPFAM" id="SSF81321">
    <property type="entry name" value="Family A G protein-coupled receptor-like"/>
    <property type="match status" value="1"/>
</dbReference>
<evidence type="ECO:0000313" key="8">
    <source>
        <dbReference type="RefSeq" id="XP_055862586.1"/>
    </source>
</evidence>
<feature type="transmembrane region" description="Helical" evidence="5">
    <location>
        <begin position="293"/>
        <end position="317"/>
    </location>
</feature>
<feature type="transmembrane region" description="Helical" evidence="5">
    <location>
        <begin position="257"/>
        <end position="281"/>
    </location>
</feature>
<dbReference type="GO" id="GO:0004930">
    <property type="term" value="F:G protein-coupled receptor activity"/>
    <property type="evidence" value="ECO:0007669"/>
    <property type="project" value="InterPro"/>
</dbReference>
<evidence type="ECO:0000256" key="2">
    <source>
        <dbReference type="ARBA" id="ARBA00022692"/>
    </source>
</evidence>
<evidence type="ECO:0000256" key="1">
    <source>
        <dbReference type="ARBA" id="ARBA00004370"/>
    </source>
</evidence>
<gene>
    <name evidence="8" type="primary">LOC129922086</name>
</gene>
<comment type="subcellular location">
    <subcellularLocation>
        <location evidence="1">Membrane</location>
    </subcellularLocation>
</comment>
<dbReference type="RefSeq" id="XP_055862586.1">
    <property type="nucleotide sequence ID" value="XM_056006611.1"/>
</dbReference>
<name>A0A9W2YIB2_BIOGL</name>
<feature type="transmembrane region" description="Helical" evidence="5">
    <location>
        <begin position="108"/>
        <end position="128"/>
    </location>
</feature>
<feature type="transmembrane region" description="Helical" evidence="5">
    <location>
        <begin position="149"/>
        <end position="171"/>
    </location>
</feature>
<keyword evidence="7" id="KW-1185">Reference proteome</keyword>
<dbReference type="InterPro" id="IPR017452">
    <property type="entry name" value="GPCR_Rhodpsn_7TM"/>
</dbReference>
<dbReference type="GeneID" id="129922086"/>
<evidence type="ECO:0000256" key="5">
    <source>
        <dbReference type="SAM" id="Phobius"/>
    </source>
</evidence>
<evidence type="ECO:0000313" key="7">
    <source>
        <dbReference type="Proteomes" id="UP001165740"/>
    </source>
</evidence>
<dbReference type="Proteomes" id="UP001165740">
    <property type="component" value="Chromosome 12"/>
</dbReference>
<dbReference type="PROSITE" id="PS50262">
    <property type="entry name" value="G_PROTEIN_RECEP_F1_2"/>
    <property type="match status" value="1"/>
</dbReference>
<feature type="transmembrane region" description="Helical" evidence="5">
    <location>
        <begin position="27"/>
        <end position="53"/>
    </location>
</feature>
<feature type="transmembrane region" description="Helical" evidence="5">
    <location>
        <begin position="65"/>
        <end position="88"/>
    </location>
</feature>
<dbReference type="Gene3D" id="1.20.1070.10">
    <property type="entry name" value="Rhodopsin 7-helix transmembrane proteins"/>
    <property type="match status" value="1"/>
</dbReference>
<evidence type="ECO:0000259" key="6">
    <source>
        <dbReference type="PROSITE" id="PS50262"/>
    </source>
</evidence>
<accession>A0A9W2YIB2</accession>
<proteinExistence type="predicted"/>
<evidence type="ECO:0000256" key="4">
    <source>
        <dbReference type="ARBA" id="ARBA00023136"/>
    </source>
</evidence>
<feature type="domain" description="G-protein coupled receptors family 1 profile" evidence="6">
    <location>
        <begin position="44"/>
        <end position="316"/>
    </location>
</feature>
<protein>
    <submittedName>
        <fullName evidence="8">QRFP-like peptide receptor</fullName>
    </submittedName>
</protein>